<reference evidence="2 3" key="1">
    <citation type="submission" date="2024-01" db="EMBL/GenBank/DDBJ databases">
        <authorList>
            <person name="Alioto T."/>
            <person name="Alioto T."/>
            <person name="Gomez Garrido J."/>
        </authorList>
    </citation>
    <scope>NUCLEOTIDE SEQUENCE [LARGE SCALE GENOMIC DNA]</scope>
</reference>
<dbReference type="Pfam" id="PF04749">
    <property type="entry name" value="PLAC8"/>
    <property type="match status" value="1"/>
</dbReference>
<dbReference type="Proteomes" id="UP001314229">
    <property type="component" value="Unassembled WGS sequence"/>
</dbReference>
<comment type="similarity">
    <text evidence="1">Belongs to the cornifelin family.</text>
</comment>
<keyword evidence="3" id="KW-1185">Reference proteome</keyword>
<organism evidence="2 3">
    <name type="scientific">Scomber scombrus</name>
    <name type="common">Atlantic mackerel</name>
    <name type="synonym">Scomber vernalis</name>
    <dbReference type="NCBI Taxonomy" id="13677"/>
    <lineage>
        <taxon>Eukaryota</taxon>
        <taxon>Metazoa</taxon>
        <taxon>Chordata</taxon>
        <taxon>Craniata</taxon>
        <taxon>Vertebrata</taxon>
        <taxon>Euteleostomi</taxon>
        <taxon>Actinopterygii</taxon>
        <taxon>Neopterygii</taxon>
        <taxon>Teleostei</taxon>
        <taxon>Neoteleostei</taxon>
        <taxon>Acanthomorphata</taxon>
        <taxon>Pelagiaria</taxon>
        <taxon>Scombriformes</taxon>
        <taxon>Scombridae</taxon>
        <taxon>Scomber</taxon>
    </lineage>
</organism>
<dbReference type="EMBL" id="CAWUFR010000639">
    <property type="protein sequence ID" value="CAK6980059.1"/>
    <property type="molecule type" value="Genomic_DNA"/>
</dbReference>
<gene>
    <name evidence="2" type="ORF">FSCOSCO3_A020259</name>
</gene>
<comment type="caution">
    <text evidence="2">The sequence shown here is derived from an EMBL/GenBank/DDBJ whole genome shotgun (WGS) entry which is preliminary data.</text>
</comment>
<evidence type="ECO:0000256" key="1">
    <source>
        <dbReference type="ARBA" id="ARBA00009024"/>
    </source>
</evidence>
<dbReference type="InterPro" id="IPR006461">
    <property type="entry name" value="PLAC_motif_containing"/>
</dbReference>
<accession>A0AAV1QAJ6</accession>
<protein>
    <submittedName>
        <fullName evidence="2">Cornifelin homolog B-like</fullName>
    </submittedName>
</protein>
<sequence length="125" mass="14085">MNWPVLQQPQSLAYSDAAQWSSGICDCCDDMRDCCCAFWCCPCFACRTSRQWGQCLCLPLLDAFGCIPPITMSMRVSVRYHYGIQGNLCTDCVFSCCCSPCVWCQISREMKKRKLPAVLGDIIHS</sequence>
<dbReference type="NCBIfam" id="TIGR01571">
    <property type="entry name" value="A_thal_Cys_rich"/>
    <property type="match status" value="1"/>
</dbReference>
<dbReference type="AlphaFoldDB" id="A0AAV1QAJ6"/>
<evidence type="ECO:0000313" key="2">
    <source>
        <dbReference type="EMBL" id="CAK6980059.1"/>
    </source>
</evidence>
<proteinExistence type="inferred from homology"/>
<dbReference type="PANTHER" id="PTHR15907">
    <property type="entry name" value="DUF614 FAMILY PROTEIN-RELATED"/>
    <property type="match status" value="1"/>
</dbReference>
<name>A0AAV1QAJ6_SCOSC</name>
<evidence type="ECO:0000313" key="3">
    <source>
        <dbReference type="Proteomes" id="UP001314229"/>
    </source>
</evidence>